<dbReference type="KEGG" id="alus:STSP2_03222"/>
<proteinExistence type="predicted"/>
<feature type="domain" description="3D" evidence="3">
    <location>
        <begin position="141"/>
        <end position="199"/>
    </location>
</feature>
<keyword evidence="2" id="KW-0472">Membrane</keyword>
<protein>
    <recommendedName>
        <fullName evidence="3">3D domain-containing protein</fullName>
    </recommendedName>
</protein>
<dbReference type="STRING" id="1936003.STSP2_03222"/>
<dbReference type="GO" id="GO:0004553">
    <property type="term" value="F:hydrolase activity, hydrolyzing O-glycosyl compounds"/>
    <property type="evidence" value="ECO:0007669"/>
    <property type="project" value="InterPro"/>
</dbReference>
<evidence type="ECO:0000313" key="5">
    <source>
        <dbReference type="Proteomes" id="UP000189674"/>
    </source>
</evidence>
<feature type="transmembrane region" description="Helical" evidence="2">
    <location>
        <begin position="15"/>
        <end position="35"/>
    </location>
</feature>
<accession>A0A1U9NQX5</accession>
<keyword evidence="2" id="KW-0812">Transmembrane</keyword>
<evidence type="ECO:0000256" key="1">
    <source>
        <dbReference type="ARBA" id="ARBA00022729"/>
    </source>
</evidence>
<dbReference type="AlphaFoldDB" id="A0A1U9NQX5"/>
<keyword evidence="2" id="KW-1133">Transmembrane helix</keyword>
<dbReference type="GO" id="GO:0009254">
    <property type="term" value="P:peptidoglycan turnover"/>
    <property type="evidence" value="ECO:0007669"/>
    <property type="project" value="InterPro"/>
</dbReference>
<dbReference type="EMBL" id="CP019791">
    <property type="protein sequence ID" value="AQT70020.1"/>
    <property type="molecule type" value="Genomic_DNA"/>
</dbReference>
<keyword evidence="5" id="KW-1185">Reference proteome</keyword>
<sequence length="203" mass="22067">MSDVLQNIWGGRLNIYSVTAAGLLGLVAVLVFSVFGAQASPGDSEIVMLSNTVEPGLPTGLSQIEESAVPTIFDELGSVTQDTLKEEAAPRSSSAISDKQSEWVTVRMRVTAYCPCAKCCGKHANGITANGHKINWGDRFVASDKMFGFGTEMKIPGYNGGKSIKVKDRGRLIKGNRLDVFYNTHYTAKKWGTRYLDVKVRVN</sequence>
<evidence type="ECO:0000256" key="2">
    <source>
        <dbReference type="SAM" id="Phobius"/>
    </source>
</evidence>
<dbReference type="PANTHER" id="PTHR39160">
    <property type="entry name" value="CELL WALL-BINDING PROTEIN YOCH"/>
    <property type="match status" value="1"/>
</dbReference>
<dbReference type="GO" id="GO:0019867">
    <property type="term" value="C:outer membrane"/>
    <property type="evidence" value="ECO:0007669"/>
    <property type="project" value="InterPro"/>
</dbReference>
<evidence type="ECO:0000259" key="3">
    <source>
        <dbReference type="Pfam" id="PF06725"/>
    </source>
</evidence>
<name>A0A1U9NQX5_9BACT</name>
<organism evidence="4 5">
    <name type="scientific">Anaerohalosphaera lusitana</name>
    <dbReference type="NCBI Taxonomy" id="1936003"/>
    <lineage>
        <taxon>Bacteria</taxon>
        <taxon>Pseudomonadati</taxon>
        <taxon>Planctomycetota</taxon>
        <taxon>Phycisphaerae</taxon>
        <taxon>Sedimentisphaerales</taxon>
        <taxon>Anaerohalosphaeraceae</taxon>
        <taxon>Anaerohalosphaera</taxon>
    </lineage>
</organism>
<dbReference type="InterPro" id="IPR010611">
    <property type="entry name" value="3D_dom"/>
</dbReference>
<dbReference type="CDD" id="cd22784">
    <property type="entry name" value="DPBB_MltA_YuiC-like"/>
    <property type="match status" value="1"/>
</dbReference>
<gene>
    <name evidence="4" type="ORF">STSP2_03222</name>
</gene>
<evidence type="ECO:0000313" key="4">
    <source>
        <dbReference type="EMBL" id="AQT70020.1"/>
    </source>
</evidence>
<dbReference type="Pfam" id="PF06725">
    <property type="entry name" value="3D"/>
    <property type="match status" value="1"/>
</dbReference>
<reference evidence="5" key="1">
    <citation type="submission" date="2017-02" db="EMBL/GenBank/DDBJ databases">
        <title>Comparative genomics and description of representatives of a novel lineage of planctomycetes thriving in anoxic sediments.</title>
        <authorList>
            <person name="Spring S."/>
            <person name="Bunk B."/>
            <person name="Sproer C."/>
        </authorList>
    </citation>
    <scope>NUCLEOTIDE SEQUENCE [LARGE SCALE GENOMIC DNA]</scope>
    <source>
        <strain evidence="5">ST-NAGAB-D1</strain>
    </source>
</reference>
<dbReference type="Proteomes" id="UP000189674">
    <property type="component" value="Chromosome"/>
</dbReference>
<dbReference type="PANTHER" id="PTHR39160:SF4">
    <property type="entry name" value="RESUSCITATION-PROMOTING FACTOR RPFB"/>
    <property type="match status" value="1"/>
</dbReference>
<dbReference type="InterPro" id="IPR051933">
    <property type="entry name" value="Resuscitation_pf_RpfB"/>
</dbReference>
<keyword evidence="1" id="KW-0732">Signal</keyword>